<dbReference type="OrthoDB" id="19714at2759"/>
<dbReference type="PANTHER" id="PTHR21399">
    <property type="entry name" value="CHLORIDE CONDUCTANCE REGULATORY PROTEIN ICLN"/>
    <property type="match status" value="1"/>
</dbReference>
<dbReference type="PANTHER" id="PTHR21399:SF0">
    <property type="entry name" value="METHYLOSOME SUBUNIT PICLN"/>
    <property type="match status" value="1"/>
</dbReference>
<organism evidence="8 9">
    <name type="scientific">Coptotermes formosanus</name>
    <name type="common">Formosan subterranean termite</name>
    <dbReference type="NCBI Taxonomy" id="36987"/>
    <lineage>
        <taxon>Eukaryota</taxon>
        <taxon>Metazoa</taxon>
        <taxon>Ecdysozoa</taxon>
        <taxon>Arthropoda</taxon>
        <taxon>Hexapoda</taxon>
        <taxon>Insecta</taxon>
        <taxon>Pterygota</taxon>
        <taxon>Neoptera</taxon>
        <taxon>Polyneoptera</taxon>
        <taxon>Dictyoptera</taxon>
        <taxon>Blattodea</taxon>
        <taxon>Blattoidea</taxon>
        <taxon>Termitoidae</taxon>
        <taxon>Rhinotermitidae</taxon>
        <taxon>Coptotermes</taxon>
    </lineage>
</organism>
<keyword evidence="6" id="KW-0539">Nucleus</keyword>
<dbReference type="GO" id="GO:0034709">
    <property type="term" value="C:methylosome"/>
    <property type="evidence" value="ECO:0007669"/>
    <property type="project" value="InterPro"/>
</dbReference>
<comment type="subcellular location">
    <subcellularLocation>
        <location evidence="2">Cytoplasm</location>
    </subcellularLocation>
    <subcellularLocation>
        <location evidence="1">Nucleus</location>
    </subcellularLocation>
</comment>
<dbReference type="Proteomes" id="UP000502823">
    <property type="component" value="Unassembled WGS sequence"/>
</dbReference>
<gene>
    <name evidence="8" type="ORF">Cfor_04540</name>
</gene>
<evidence type="ECO:0000256" key="6">
    <source>
        <dbReference type="ARBA" id="ARBA00023242"/>
    </source>
</evidence>
<keyword evidence="9" id="KW-1185">Reference proteome</keyword>
<dbReference type="AlphaFoldDB" id="A0A6L2Q9B9"/>
<dbReference type="GO" id="GO:0006884">
    <property type="term" value="P:cell volume homeostasis"/>
    <property type="evidence" value="ECO:0007669"/>
    <property type="project" value="InterPro"/>
</dbReference>
<dbReference type="InParanoid" id="A0A6L2Q9B9"/>
<comment type="caution">
    <text evidence="8">The sequence shown here is derived from an EMBL/GenBank/DDBJ whole genome shotgun (WGS) entry which is preliminary data.</text>
</comment>
<dbReference type="InterPro" id="IPR011993">
    <property type="entry name" value="PH-like_dom_sf"/>
</dbReference>
<dbReference type="GO" id="GO:0034715">
    <property type="term" value="C:pICln-Sm protein complex"/>
    <property type="evidence" value="ECO:0007669"/>
    <property type="project" value="InterPro"/>
</dbReference>
<dbReference type="GO" id="GO:0005829">
    <property type="term" value="C:cytosol"/>
    <property type="evidence" value="ECO:0007669"/>
    <property type="project" value="InterPro"/>
</dbReference>
<dbReference type="GO" id="GO:0045292">
    <property type="term" value="P:mRNA cis splicing, via spliceosome"/>
    <property type="evidence" value="ECO:0007669"/>
    <property type="project" value="TreeGrafter"/>
</dbReference>
<comment type="similarity">
    <text evidence="3">Belongs to the pICln (TC 1.A.47) family.</text>
</comment>
<evidence type="ECO:0000256" key="1">
    <source>
        <dbReference type="ARBA" id="ARBA00004123"/>
    </source>
</evidence>
<dbReference type="PRINTS" id="PR01348">
    <property type="entry name" value="ICLNCHANNEL"/>
</dbReference>
<evidence type="ECO:0000256" key="7">
    <source>
        <dbReference type="ARBA" id="ARBA00045890"/>
    </source>
</evidence>
<evidence type="ECO:0000256" key="3">
    <source>
        <dbReference type="ARBA" id="ARBA00007054"/>
    </source>
</evidence>
<evidence type="ECO:0000256" key="2">
    <source>
        <dbReference type="ARBA" id="ARBA00004496"/>
    </source>
</evidence>
<dbReference type="EMBL" id="BLKM01003054">
    <property type="protein sequence ID" value="GFG41064.1"/>
    <property type="molecule type" value="Genomic_DNA"/>
</dbReference>
<evidence type="ECO:0000256" key="5">
    <source>
        <dbReference type="ARBA" id="ARBA00022490"/>
    </source>
</evidence>
<dbReference type="GO" id="GO:0000387">
    <property type="term" value="P:spliceosomal snRNP assembly"/>
    <property type="evidence" value="ECO:0007669"/>
    <property type="project" value="InterPro"/>
</dbReference>
<proteinExistence type="inferred from homology"/>
<evidence type="ECO:0000313" key="9">
    <source>
        <dbReference type="Proteomes" id="UP000502823"/>
    </source>
</evidence>
<evidence type="ECO:0000313" key="8">
    <source>
        <dbReference type="EMBL" id="GFG41064.1"/>
    </source>
</evidence>
<keyword evidence="5" id="KW-0963">Cytoplasm</keyword>
<accession>A0A6L2Q9B9</accession>
<comment type="function">
    <text evidence="7">Involved in both the assembly of spliceosomal snRNPs and the methylation of Sm proteins. Chaperone that regulates the assembly of spliceosomal U1, U2, U4 and U5 small nuclear ribonucleoproteins (snRNPs), the building blocks of the spliceosome, and thereby plays an important role in the splicing of cellular pre-mRNAs. Most spliceosomal snRNPs contain a common set of Sm proteins SNRPB, SNRPD1, SNRPD2, SNRPD3, SNRPE, SNRPF and SNRPG that assemble in a heptameric protein ring on the Sm site of the small nuclear RNA to form the core snRNP (Sm core). In the cytosol, the Sm proteins SNRPD1, SNRPD2, SNRPE, SNRPF and SNRPG are trapped in an inactive 6S pICln-Sm complex by the chaperone CLNS1A that controls the assembly of the core snRNP. Dissociation by the SMN complex of CLNS1A from the trapped Sm proteins and their transfer to an SMN-Sm complex triggers the assembly of core snRNPs and their transport to the nucleus.</text>
</comment>
<name>A0A6L2Q9B9_COPFO</name>
<dbReference type="FunCoup" id="A0A6L2Q9B9">
    <property type="interactions" value="1005"/>
</dbReference>
<dbReference type="GO" id="GO:0005886">
    <property type="term" value="C:plasma membrane"/>
    <property type="evidence" value="ECO:0007669"/>
    <property type="project" value="InterPro"/>
</dbReference>
<reference evidence="9" key="1">
    <citation type="submission" date="2020-01" db="EMBL/GenBank/DDBJ databases">
        <title>Draft genome sequence of the Termite Coptotermes fromosanus.</title>
        <authorList>
            <person name="Itakura S."/>
            <person name="Yosikawa Y."/>
            <person name="Umezawa K."/>
        </authorList>
    </citation>
    <scope>NUCLEOTIDE SEQUENCE [LARGE SCALE GENOMIC DNA]</scope>
</reference>
<evidence type="ECO:0000256" key="4">
    <source>
        <dbReference type="ARBA" id="ARBA00015653"/>
    </source>
</evidence>
<dbReference type="Pfam" id="PF03517">
    <property type="entry name" value="Voldacs"/>
    <property type="match status" value="1"/>
</dbReference>
<protein>
    <recommendedName>
        <fullName evidence="4">Methylosome subunit pICln</fullName>
    </recommendedName>
</protein>
<dbReference type="InterPro" id="IPR003521">
    <property type="entry name" value="ICln"/>
</dbReference>
<dbReference type="GO" id="GO:0006821">
    <property type="term" value="P:chloride transport"/>
    <property type="evidence" value="ECO:0007669"/>
    <property type="project" value="InterPro"/>
</dbReference>
<dbReference type="InterPro" id="IPR039924">
    <property type="entry name" value="ICln/Lot5/Saf5"/>
</dbReference>
<dbReference type="GO" id="GO:0005681">
    <property type="term" value="C:spliceosomal complex"/>
    <property type="evidence" value="ECO:0007669"/>
    <property type="project" value="TreeGrafter"/>
</dbReference>
<sequence>MIKCHCLNEIYTLCYSRLSWVNSSSGQGFSLEYPHIALHAVSRDLQAYPSECLYILVDTEIDPDTHPRDDCGDEDSEAGMQDMTEMRFVPDDKGMLDAMFHAMSECQSLHPDSQDSFSEGLYLFAHVPLTVSIISSGMLYSL</sequence>
<dbReference type="Gene3D" id="2.30.29.30">
    <property type="entry name" value="Pleckstrin-homology domain (PH domain)/Phosphotyrosine-binding domain (PTB)"/>
    <property type="match status" value="1"/>
</dbReference>